<protein>
    <submittedName>
        <fullName evidence="2">Uncharacterized protein</fullName>
    </submittedName>
</protein>
<comment type="caution">
    <text evidence="2">The sequence shown here is derived from an EMBL/GenBank/DDBJ whole genome shotgun (WGS) entry which is preliminary data.</text>
</comment>
<sequence>ASYAAFTFSLRHWWTYFLRTLPDIADLEPLECAINEVLIPAVTVHTVTKVERDLLGLPVRMGGLGFTDPVETSSSEYEASIKVTNPLVRRIVEQEHQPPDASESRTLQLSTRKQKDDCLSERLEQVKNSLPTESKRAVDVDHAMVCQGGGFIIQRHNELLDLEAEMLKMVCNDVEVEPVLRETERSAFFDVRVCHPNADSYRDLTPKQIYKKHENEKKRQYAERVMEIEQGTFTPLVFTITGGIADDCVKYHGRLAELIANKKGESYLIAISWIRAKVSFAIVRSAILCLRDSRSRGRQLDFVDSDPQIENIRACPN</sequence>
<reference evidence="2 3" key="1">
    <citation type="submission" date="2022-05" db="EMBL/GenBank/DDBJ databases">
        <authorList>
            <consortium name="Genoscope - CEA"/>
            <person name="William W."/>
        </authorList>
    </citation>
    <scope>NUCLEOTIDE SEQUENCE [LARGE SCALE GENOMIC DNA]</scope>
</reference>
<accession>A0ABN8R8C2</accession>
<evidence type="ECO:0000313" key="2">
    <source>
        <dbReference type="EMBL" id="CAH3175240.1"/>
    </source>
</evidence>
<dbReference type="Proteomes" id="UP001159405">
    <property type="component" value="Unassembled WGS sequence"/>
</dbReference>
<gene>
    <name evidence="2" type="ORF">PLOB_00015784</name>
</gene>
<proteinExistence type="predicted"/>
<evidence type="ECO:0000256" key="1">
    <source>
        <dbReference type="SAM" id="MobiDB-lite"/>
    </source>
</evidence>
<feature type="region of interest" description="Disordered" evidence="1">
    <location>
        <begin position="95"/>
        <end position="114"/>
    </location>
</feature>
<name>A0ABN8R8C2_9CNID</name>
<feature type="non-terminal residue" evidence="2">
    <location>
        <position position="1"/>
    </location>
</feature>
<evidence type="ECO:0000313" key="3">
    <source>
        <dbReference type="Proteomes" id="UP001159405"/>
    </source>
</evidence>
<dbReference type="EMBL" id="CALNXK010000198">
    <property type="protein sequence ID" value="CAH3175240.1"/>
    <property type="molecule type" value="Genomic_DNA"/>
</dbReference>
<organism evidence="2 3">
    <name type="scientific">Porites lobata</name>
    <dbReference type="NCBI Taxonomy" id="104759"/>
    <lineage>
        <taxon>Eukaryota</taxon>
        <taxon>Metazoa</taxon>
        <taxon>Cnidaria</taxon>
        <taxon>Anthozoa</taxon>
        <taxon>Hexacorallia</taxon>
        <taxon>Scleractinia</taxon>
        <taxon>Fungiina</taxon>
        <taxon>Poritidae</taxon>
        <taxon>Porites</taxon>
    </lineage>
</organism>
<keyword evidence="3" id="KW-1185">Reference proteome</keyword>